<accession>J9FVN8</accession>
<organism evidence="1">
    <name type="scientific">gut metagenome</name>
    <dbReference type="NCBI Taxonomy" id="749906"/>
    <lineage>
        <taxon>unclassified sequences</taxon>
        <taxon>metagenomes</taxon>
        <taxon>organismal metagenomes</taxon>
    </lineage>
</organism>
<proteinExistence type="predicted"/>
<reference evidence="1" key="1">
    <citation type="journal article" date="2012" name="PLoS ONE">
        <title>Gene sets for utilization of primary and secondary nutrition supplies in the distal gut of endangered iberian lynx.</title>
        <authorList>
            <person name="Alcaide M."/>
            <person name="Messina E."/>
            <person name="Richter M."/>
            <person name="Bargiela R."/>
            <person name="Peplies J."/>
            <person name="Huws S.A."/>
            <person name="Newbold C.J."/>
            <person name="Golyshin P.N."/>
            <person name="Simon M.A."/>
            <person name="Lopez G."/>
            <person name="Yakimov M.M."/>
            <person name="Ferrer M."/>
        </authorList>
    </citation>
    <scope>NUCLEOTIDE SEQUENCE</scope>
</reference>
<protein>
    <submittedName>
        <fullName evidence="1">Uncharacterized protein</fullName>
    </submittedName>
</protein>
<gene>
    <name evidence="1" type="ORF">EVA_13322</name>
</gene>
<evidence type="ECO:0000313" key="1">
    <source>
        <dbReference type="EMBL" id="EJW98573.1"/>
    </source>
</evidence>
<name>J9FVN8_9ZZZZ</name>
<dbReference type="EMBL" id="AMCI01004196">
    <property type="protein sequence ID" value="EJW98573.1"/>
    <property type="molecule type" value="Genomic_DNA"/>
</dbReference>
<sequence>MQVKYNVTGAKRKELVKIIADTTAQRLNTNSCQPAAM</sequence>
<comment type="caution">
    <text evidence="1">The sequence shown here is derived from an EMBL/GenBank/DDBJ whole genome shotgun (WGS) entry which is preliminary data.</text>
</comment>
<feature type="non-terminal residue" evidence="1">
    <location>
        <position position="37"/>
    </location>
</feature>
<dbReference type="AlphaFoldDB" id="J9FVN8"/>